<dbReference type="EMBL" id="RWGY01000444">
    <property type="protein sequence ID" value="TVU01461.1"/>
    <property type="molecule type" value="Genomic_DNA"/>
</dbReference>
<evidence type="ECO:0000313" key="2">
    <source>
        <dbReference type="Proteomes" id="UP000324897"/>
    </source>
</evidence>
<reference evidence="1 2" key="1">
    <citation type="journal article" date="2019" name="Sci. Rep.">
        <title>A high-quality genome of Eragrostis curvula grass provides insights into Poaceae evolution and supports new strategies to enhance forage quality.</title>
        <authorList>
            <person name="Carballo J."/>
            <person name="Santos B.A.C.M."/>
            <person name="Zappacosta D."/>
            <person name="Garbus I."/>
            <person name="Selva J.P."/>
            <person name="Gallo C.A."/>
            <person name="Diaz A."/>
            <person name="Albertini E."/>
            <person name="Caccamo M."/>
            <person name="Echenique V."/>
        </authorList>
    </citation>
    <scope>NUCLEOTIDE SEQUENCE [LARGE SCALE GENOMIC DNA]</scope>
    <source>
        <strain evidence="2">cv. Victoria</strain>
        <tissue evidence="1">Leaf</tissue>
    </source>
</reference>
<keyword evidence="2" id="KW-1185">Reference proteome</keyword>
<comment type="caution">
    <text evidence="1">The sequence shown here is derived from an EMBL/GenBank/DDBJ whole genome shotgun (WGS) entry which is preliminary data.</text>
</comment>
<dbReference type="InterPro" id="IPR036047">
    <property type="entry name" value="F-box-like_dom_sf"/>
</dbReference>
<dbReference type="FunFam" id="1.20.1280.50:FF:000037">
    <property type="entry name" value="F-box protein SKIP19"/>
    <property type="match status" value="1"/>
</dbReference>
<dbReference type="Gramene" id="TVU01461">
    <property type="protein sequence ID" value="TVU01461"/>
    <property type="gene ID" value="EJB05_53088"/>
</dbReference>
<name>A0A5J9SR55_9POAL</name>
<proteinExistence type="predicted"/>
<dbReference type="PANTHER" id="PTHR38926">
    <property type="entry name" value="F-BOX DOMAIN CONTAINING PROTEIN, EXPRESSED"/>
    <property type="match status" value="1"/>
</dbReference>
<evidence type="ECO:0008006" key="3">
    <source>
        <dbReference type="Google" id="ProtNLM"/>
    </source>
</evidence>
<dbReference type="SUPFAM" id="SSF52047">
    <property type="entry name" value="RNI-like"/>
    <property type="match status" value="1"/>
</dbReference>
<sequence>MGAPLAPGARNWSELHADALSVIFTKLGAIEVLMGAGLVCHSWLHTAKLPELWRSVDMSNHKVVEKMADNVLCAMAKVAVDRSCGQLEVFVGKRFVTDDLIKYIGDRAPSLKGLRLISCYISSVGVVGVINKFPLLEDLEFSLCSKVHGKYVFETIGKSCTQLTRFICCEGGAHIYEGSFEEFQNVFINDSEAMGIATMTKLNSLQLFGSSMNNSGLAAILDNCPNLESLDIRYCFNIKMDDALQAKCAGIRSLRLPHDSIGDYEFKDNLPTWLPNILDDDDVVLDDDAIFLDDDIIFLDDLLVFFLGDDLIFLN</sequence>
<dbReference type="Gene3D" id="3.80.10.10">
    <property type="entry name" value="Ribonuclease Inhibitor"/>
    <property type="match status" value="1"/>
</dbReference>
<organism evidence="1 2">
    <name type="scientific">Eragrostis curvula</name>
    <name type="common">weeping love grass</name>
    <dbReference type="NCBI Taxonomy" id="38414"/>
    <lineage>
        <taxon>Eukaryota</taxon>
        <taxon>Viridiplantae</taxon>
        <taxon>Streptophyta</taxon>
        <taxon>Embryophyta</taxon>
        <taxon>Tracheophyta</taxon>
        <taxon>Spermatophyta</taxon>
        <taxon>Magnoliopsida</taxon>
        <taxon>Liliopsida</taxon>
        <taxon>Poales</taxon>
        <taxon>Poaceae</taxon>
        <taxon>PACMAD clade</taxon>
        <taxon>Chloridoideae</taxon>
        <taxon>Eragrostideae</taxon>
        <taxon>Eragrostidinae</taxon>
        <taxon>Eragrostis</taxon>
    </lineage>
</organism>
<dbReference type="InterPro" id="IPR032675">
    <property type="entry name" value="LRR_dom_sf"/>
</dbReference>
<gene>
    <name evidence="1" type="ORF">EJB05_53088</name>
</gene>
<dbReference type="AlphaFoldDB" id="A0A5J9SR55"/>
<protein>
    <recommendedName>
        <fullName evidence="3">F-box domain-containing protein</fullName>
    </recommendedName>
</protein>
<dbReference type="PANTHER" id="PTHR38926:SF71">
    <property type="entry name" value="OS08G0194350 PROTEIN"/>
    <property type="match status" value="1"/>
</dbReference>
<evidence type="ECO:0000313" key="1">
    <source>
        <dbReference type="EMBL" id="TVU01461.1"/>
    </source>
</evidence>
<accession>A0A5J9SR55</accession>
<dbReference type="SUPFAM" id="SSF81383">
    <property type="entry name" value="F-box domain"/>
    <property type="match status" value="1"/>
</dbReference>
<dbReference type="OrthoDB" id="2095648at2759"/>
<dbReference type="Proteomes" id="UP000324897">
    <property type="component" value="Unassembled WGS sequence"/>
</dbReference>
<dbReference type="Gene3D" id="1.20.1280.50">
    <property type="match status" value="1"/>
</dbReference>